<keyword evidence="4" id="KW-1015">Disulfide bond</keyword>
<protein>
    <submittedName>
        <fullName evidence="6">Glutelin type-b 2</fullName>
    </submittedName>
</protein>
<dbReference type="Pfam" id="PF00190">
    <property type="entry name" value="Cupin_1"/>
    <property type="match status" value="3"/>
</dbReference>
<dbReference type="SUPFAM" id="SSF51182">
    <property type="entry name" value="RmlC-like cupins"/>
    <property type="match status" value="2"/>
</dbReference>
<reference evidence="6 7" key="1">
    <citation type="journal article" date="2018" name="Sci. Data">
        <title>The draft genome sequence of cork oak.</title>
        <authorList>
            <person name="Ramos A.M."/>
            <person name="Usie A."/>
            <person name="Barbosa P."/>
            <person name="Barros P.M."/>
            <person name="Capote T."/>
            <person name="Chaves I."/>
            <person name="Simoes F."/>
            <person name="Abreu I."/>
            <person name="Carrasquinho I."/>
            <person name="Faro C."/>
            <person name="Guimaraes J.B."/>
            <person name="Mendonca D."/>
            <person name="Nobrega F."/>
            <person name="Rodrigues L."/>
            <person name="Saibo N.J.M."/>
            <person name="Varela M.C."/>
            <person name="Egas C."/>
            <person name="Matos J."/>
            <person name="Miguel C.M."/>
            <person name="Oliveira M.M."/>
            <person name="Ricardo C.P."/>
            <person name="Goncalves S."/>
        </authorList>
    </citation>
    <scope>NUCLEOTIDE SEQUENCE [LARGE SCALE GENOMIC DNA]</scope>
    <source>
        <strain evidence="7">cv. HL8</strain>
    </source>
</reference>
<dbReference type="PANTHER" id="PTHR31189:SF45">
    <property type="entry name" value="OS09G0552500 PROTEIN"/>
    <property type="match status" value="1"/>
</dbReference>
<comment type="similarity">
    <text evidence="1">Belongs to the 11S seed storage protein (globulins) family.</text>
</comment>
<name>A0AAW0KK27_QUESU</name>
<dbReference type="InterPro" id="IPR011051">
    <property type="entry name" value="RmlC_Cupin_sf"/>
</dbReference>
<evidence type="ECO:0000256" key="2">
    <source>
        <dbReference type="ARBA" id="ARBA00022761"/>
    </source>
</evidence>
<dbReference type="Gene3D" id="2.60.120.10">
    <property type="entry name" value="Jelly Rolls"/>
    <property type="match status" value="4"/>
</dbReference>
<proteinExistence type="inferred from homology"/>
<keyword evidence="7" id="KW-1185">Reference proteome</keyword>
<dbReference type="CDD" id="cd02242">
    <property type="entry name" value="cupin_11S_legumin_N"/>
    <property type="match status" value="1"/>
</dbReference>
<accession>A0AAW0KK27</accession>
<evidence type="ECO:0000259" key="5">
    <source>
        <dbReference type="SMART" id="SM00835"/>
    </source>
</evidence>
<dbReference type="InterPro" id="IPR006044">
    <property type="entry name" value="11S_seedstore_pln"/>
</dbReference>
<feature type="domain" description="Cupin type-1" evidence="5">
    <location>
        <begin position="448"/>
        <end position="563"/>
    </location>
</feature>
<dbReference type="SMART" id="SM00835">
    <property type="entry name" value="Cupin_1"/>
    <property type="match status" value="3"/>
</dbReference>
<feature type="domain" description="Cupin type-1" evidence="5">
    <location>
        <begin position="192"/>
        <end position="415"/>
    </location>
</feature>
<dbReference type="PANTHER" id="PTHR31189">
    <property type="entry name" value="OS03G0336100 PROTEIN-RELATED"/>
    <property type="match status" value="1"/>
</dbReference>
<feature type="domain" description="Cupin type-1" evidence="5">
    <location>
        <begin position="3"/>
        <end position="159"/>
    </location>
</feature>
<organism evidence="6 7">
    <name type="scientific">Quercus suber</name>
    <name type="common">Cork oak</name>
    <dbReference type="NCBI Taxonomy" id="58331"/>
    <lineage>
        <taxon>Eukaryota</taxon>
        <taxon>Viridiplantae</taxon>
        <taxon>Streptophyta</taxon>
        <taxon>Embryophyta</taxon>
        <taxon>Tracheophyta</taxon>
        <taxon>Spermatophyta</taxon>
        <taxon>Magnoliopsida</taxon>
        <taxon>eudicotyledons</taxon>
        <taxon>Gunneridae</taxon>
        <taxon>Pentapetalae</taxon>
        <taxon>rosids</taxon>
        <taxon>fabids</taxon>
        <taxon>Fagales</taxon>
        <taxon>Fagaceae</taxon>
        <taxon>Quercus</taxon>
    </lineage>
</organism>
<dbReference type="InterPro" id="IPR050253">
    <property type="entry name" value="Seed_Storage-Functional"/>
</dbReference>
<dbReference type="PRINTS" id="PR00439">
    <property type="entry name" value="11SGLOBULIN"/>
</dbReference>
<evidence type="ECO:0000256" key="4">
    <source>
        <dbReference type="ARBA" id="ARBA00023157"/>
    </source>
</evidence>
<dbReference type="EMBL" id="PKMF04000281">
    <property type="protein sequence ID" value="KAK7839544.1"/>
    <property type="molecule type" value="Genomic_DNA"/>
</dbReference>
<dbReference type="AlphaFoldDB" id="A0AAW0KK27"/>
<keyword evidence="2" id="KW-0758">Storage protein</keyword>
<gene>
    <name evidence="6" type="primary">GLUB2</name>
    <name evidence="6" type="ORF">CFP56_017912</name>
</gene>
<keyword evidence="3" id="KW-0708">Seed storage protein</keyword>
<evidence type="ECO:0000313" key="7">
    <source>
        <dbReference type="Proteomes" id="UP000237347"/>
    </source>
</evidence>
<dbReference type="GO" id="GO:0045735">
    <property type="term" value="F:nutrient reservoir activity"/>
    <property type="evidence" value="ECO:0007669"/>
    <property type="project" value="UniProtKB-KW"/>
</dbReference>
<dbReference type="InterPro" id="IPR006045">
    <property type="entry name" value="Cupin_1"/>
</dbReference>
<evidence type="ECO:0000256" key="1">
    <source>
        <dbReference type="ARBA" id="ARBA00007178"/>
    </source>
</evidence>
<comment type="caution">
    <text evidence="6">The sequence shown here is derived from an EMBL/GenBank/DDBJ whole genome shotgun (WGS) entry which is preliminary data.</text>
</comment>
<evidence type="ECO:0000313" key="6">
    <source>
        <dbReference type="EMBL" id="KAK7839544.1"/>
    </source>
</evidence>
<dbReference type="InterPro" id="IPR014710">
    <property type="entry name" value="RmlC-like_jellyroll"/>
</dbReference>
<sequence>MEFDLTPKFAQKLFEGDGGSYYSWSSSEFPLLRETKVGAGKLVLQPRGFALPHYADSSKIGYVLQGSDGVVGMVLPNTAEEVVLKLKKGDVVPVVLGSVSWWFNDGDSELVIVFLGETSKSYIPGEFTYFILGGAQSIMGGFSPDFISRAYNVNKDDANKLAKSQTGFLIIKLQDGKRLAKPNKDNTNKLVYNINVAVPDIDVKHGGLVTSLTEAKFPFLGQVELIAKLVKLDAKAMSSPIYTTDSSVQLIYVVKGTCQVQIVGINGKQVLDTELKPGHLLVVPKFFVDAKVAGRDGLEYFSIITTSKSFPQCFRRVWGTFQVKYWKEQNPHPSRGLISLQIKYNAVWGDGIVGMVVLKLKKGDVIPVAMGTVSWWFNDGDSEFVIWGSTVQGIMGGFSPEFLSRAYKMNKDEANKLAKIQTGVLIIKLQEGKTMPKPNENNTNKLVYNIEAALPDILVKNGGQVTTSTEAKFPFLDQVELSAKLVKLNANAMFSPTYTTDSSVQLIYFVKGIGQIQIVGINGKQVLDTEVKPGHLLVVPRFFVVAKLAGGGGLESFSVTTSRK</sequence>
<dbReference type="Proteomes" id="UP000237347">
    <property type="component" value="Unassembled WGS sequence"/>
</dbReference>
<evidence type="ECO:0000256" key="3">
    <source>
        <dbReference type="ARBA" id="ARBA00023129"/>
    </source>
</evidence>